<dbReference type="Proteomes" id="UP000521748">
    <property type="component" value="Unassembled WGS sequence"/>
</dbReference>
<dbReference type="EMBL" id="JACBYQ010000001">
    <property type="protein sequence ID" value="NYE94999.1"/>
    <property type="molecule type" value="Genomic_DNA"/>
</dbReference>
<comment type="caution">
    <text evidence="1">The sequence shown here is derived from an EMBL/GenBank/DDBJ whole genome shotgun (WGS) entry which is preliminary data.</text>
</comment>
<keyword evidence="2" id="KW-1185">Reference proteome</keyword>
<organism evidence="1 2">
    <name type="scientific">Psychromicrobium silvestre</name>
    <dbReference type="NCBI Taxonomy" id="1645614"/>
    <lineage>
        <taxon>Bacteria</taxon>
        <taxon>Bacillati</taxon>
        <taxon>Actinomycetota</taxon>
        <taxon>Actinomycetes</taxon>
        <taxon>Micrococcales</taxon>
        <taxon>Micrococcaceae</taxon>
        <taxon>Psychromicrobium</taxon>
    </lineage>
</organism>
<reference evidence="1 2" key="1">
    <citation type="submission" date="2020-07" db="EMBL/GenBank/DDBJ databases">
        <title>Sequencing the genomes of 1000 actinobacteria strains.</title>
        <authorList>
            <person name="Klenk H.-P."/>
        </authorList>
    </citation>
    <scope>NUCLEOTIDE SEQUENCE [LARGE SCALE GENOMIC DNA]</scope>
    <source>
        <strain evidence="1 2">DSM 102047</strain>
    </source>
</reference>
<accession>A0A7Y9S5M8</accession>
<name>A0A7Y9S5M8_9MICC</name>
<evidence type="ECO:0000313" key="2">
    <source>
        <dbReference type="Proteomes" id="UP000521748"/>
    </source>
</evidence>
<proteinExistence type="predicted"/>
<sequence>MQLFADAWNNPHFTRYEIPGVDLNRVLAKEYGLVIEQIHLDHLRQVATSIEAGQYPDRNGKIHHRGEGQPIFHIVHSVAGSEKQLRNQWFIVHETEKPEPLRIVPFEEMARRHRLPRYLEVYIQRHLGIKLSRNDSSEPRRQPSRGCHLRHNELNYFPSLEANC</sequence>
<dbReference type="RefSeq" id="WP_179388698.1">
    <property type="nucleotide sequence ID" value="NZ_JACBYQ010000001.1"/>
</dbReference>
<dbReference type="AlphaFoldDB" id="A0A7Y9S5M8"/>
<gene>
    <name evidence="1" type="ORF">FHU41_001220</name>
</gene>
<evidence type="ECO:0000313" key="1">
    <source>
        <dbReference type="EMBL" id="NYE94999.1"/>
    </source>
</evidence>
<protein>
    <submittedName>
        <fullName evidence="1">Uncharacterized protein</fullName>
    </submittedName>
</protein>